<gene>
    <name evidence="2" type="ORF">SDC9_129680</name>
</gene>
<keyword evidence="1" id="KW-0812">Transmembrane</keyword>
<evidence type="ECO:0000313" key="2">
    <source>
        <dbReference type="EMBL" id="MPM82618.1"/>
    </source>
</evidence>
<evidence type="ECO:0000256" key="1">
    <source>
        <dbReference type="SAM" id="Phobius"/>
    </source>
</evidence>
<comment type="caution">
    <text evidence="2">The sequence shown here is derived from an EMBL/GenBank/DDBJ whole genome shotgun (WGS) entry which is preliminary data.</text>
</comment>
<keyword evidence="1" id="KW-1133">Transmembrane helix</keyword>
<protein>
    <submittedName>
        <fullName evidence="2">Uncharacterized protein</fullName>
    </submittedName>
</protein>
<feature type="transmembrane region" description="Helical" evidence="1">
    <location>
        <begin position="21"/>
        <end position="41"/>
    </location>
</feature>
<proteinExistence type="predicted"/>
<keyword evidence="1" id="KW-0472">Membrane</keyword>
<organism evidence="2">
    <name type="scientific">bioreactor metagenome</name>
    <dbReference type="NCBI Taxonomy" id="1076179"/>
    <lineage>
        <taxon>unclassified sequences</taxon>
        <taxon>metagenomes</taxon>
        <taxon>ecological metagenomes</taxon>
    </lineage>
</organism>
<sequence>MLKHAAVGRAELLLVKRFAELLSSFGYLFVDFIIVFGKLVFNQYIGTITFLGVFVVNQRIVKCINVARSFPDSWVHKDSRINAHNVFMQQDHTVPPVLLDIVL</sequence>
<accession>A0A645D0H6</accession>
<name>A0A645D0H6_9ZZZZ</name>
<dbReference type="AlphaFoldDB" id="A0A645D0H6"/>
<reference evidence="2" key="1">
    <citation type="submission" date="2019-08" db="EMBL/GenBank/DDBJ databases">
        <authorList>
            <person name="Kucharzyk K."/>
            <person name="Murdoch R.W."/>
            <person name="Higgins S."/>
            <person name="Loffler F."/>
        </authorList>
    </citation>
    <scope>NUCLEOTIDE SEQUENCE</scope>
</reference>
<dbReference type="EMBL" id="VSSQ01031650">
    <property type="protein sequence ID" value="MPM82618.1"/>
    <property type="molecule type" value="Genomic_DNA"/>
</dbReference>